<dbReference type="EMBL" id="DS113828">
    <property type="protein sequence ID" value="EAX94990.1"/>
    <property type="molecule type" value="Genomic_DNA"/>
</dbReference>
<reference evidence="3" key="2">
    <citation type="journal article" date="2007" name="Science">
        <title>Draft genome sequence of the sexually transmitted pathogen Trichomonas vaginalis.</title>
        <authorList>
            <person name="Carlton J.M."/>
            <person name="Hirt R.P."/>
            <person name="Silva J.C."/>
            <person name="Delcher A.L."/>
            <person name="Schatz M."/>
            <person name="Zhao Q."/>
            <person name="Wortman J.R."/>
            <person name="Bidwell S.L."/>
            <person name="Alsmark U.C.M."/>
            <person name="Besteiro S."/>
            <person name="Sicheritz-Ponten T."/>
            <person name="Noel C.J."/>
            <person name="Dacks J.B."/>
            <person name="Foster P.G."/>
            <person name="Simillion C."/>
            <person name="Van de Peer Y."/>
            <person name="Miranda-Saavedra D."/>
            <person name="Barton G.J."/>
            <person name="Westrop G.D."/>
            <person name="Mueller S."/>
            <person name="Dessi D."/>
            <person name="Fiori P.L."/>
            <person name="Ren Q."/>
            <person name="Paulsen I."/>
            <person name="Zhang H."/>
            <person name="Bastida-Corcuera F.D."/>
            <person name="Simoes-Barbosa A."/>
            <person name="Brown M.T."/>
            <person name="Hayes R.D."/>
            <person name="Mukherjee M."/>
            <person name="Okumura C.Y."/>
            <person name="Schneider R."/>
            <person name="Smith A.J."/>
            <person name="Vanacova S."/>
            <person name="Villalvazo M."/>
            <person name="Haas B.J."/>
            <person name="Pertea M."/>
            <person name="Feldblyum T.V."/>
            <person name="Utterback T.R."/>
            <person name="Shu C.L."/>
            <person name="Osoegawa K."/>
            <person name="de Jong P.J."/>
            <person name="Hrdy I."/>
            <person name="Horvathova L."/>
            <person name="Zubacova Z."/>
            <person name="Dolezal P."/>
            <person name="Malik S.B."/>
            <person name="Logsdon J.M. Jr."/>
            <person name="Henze K."/>
            <person name="Gupta A."/>
            <person name="Wang C.C."/>
            <person name="Dunne R.L."/>
            <person name="Upcroft J.A."/>
            <person name="Upcroft P."/>
            <person name="White O."/>
            <person name="Salzberg S.L."/>
            <person name="Tang P."/>
            <person name="Chiu C.-H."/>
            <person name="Lee Y.-S."/>
            <person name="Embley T.M."/>
            <person name="Coombs G.H."/>
            <person name="Mottram J.C."/>
            <person name="Tachezy J."/>
            <person name="Fraser-Liggett C.M."/>
            <person name="Johnson P.J."/>
        </authorList>
    </citation>
    <scope>NUCLEOTIDE SEQUENCE [LARGE SCALE GENOMIC DNA]</scope>
    <source>
        <strain evidence="3">G3</strain>
    </source>
</reference>
<dbReference type="SMR" id="A2FJC9"/>
<feature type="coiled-coil region" evidence="1">
    <location>
        <begin position="72"/>
        <end position="99"/>
    </location>
</feature>
<organism evidence="3 4">
    <name type="scientific">Trichomonas vaginalis (strain ATCC PRA-98 / G3)</name>
    <dbReference type="NCBI Taxonomy" id="412133"/>
    <lineage>
        <taxon>Eukaryota</taxon>
        <taxon>Metamonada</taxon>
        <taxon>Parabasalia</taxon>
        <taxon>Trichomonadida</taxon>
        <taxon>Trichomonadidae</taxon>
        <taxon>Trichomonas</taxon>
    </lineage>
</organism>
<keyword evidence="1" id="KW-0175">Coiled coil</keyword>
<dbReference type="VEuPathDB" id="TrichDB:TVAGG3_0808650"/>
<dbReference type="STRING" id="5722.A2FJC9"/>
<feature type="coiled-coil region" evidence="1">
    <location>
        <begin position="394"/>
        <end position="523"/>
    </location>
</feature>
<dbReference type="AlphaFoldDB" id="A2FJC9"/>
<gene>
    <name evidence="3" type="ORF">TVAG_048680</name>
</gene>
<keyword evidence="4" id="KW-1185">Reference proteome</keyword>
<evidence type="ECO:0000313" key="4">
    <source>
        <dbReference type="Proteomes" id="UP000001542"/>
    </source>
</evidence>
<evidence type="ECO:0000256" key="1">
    <source>
        <dbReference type="SAM" id="Coils"/>
    </source>
</evidence>
<feature type="coiled-coil region" evidence="1">
    <location>
        <begin position="330"/>
        <end position="364"/>
    </location>
</feature>
<dbReference type="RefSeq" id="XP_001307920.1">
    <property type="nucleotide sequence ID" value="XM_001307919.1"/>
</dbReference>
<dbReference type="KEGG" id="tva:4752734"/>
<dbReference type="Gene3D" id="1.10.287.1490">
    <property type="match status" value="1"/>
</dbReference>
<reference evidence="3" key="1">
    <citation type="submission" date="2006-10" db="EMBL/GenBank/DDBJ databases">
        <authorList>
            <person name="Amadeo P."/>
            <person name="Zhao Q."/>
            <person name="Wortman J."/>
            <person name="Fraser-Liggett C."/>
            <person name="Carlton J."/>
        </authorList>
    </citation>
    <scope>NUCLEOTIDE SEQUENCE</scope>
    <source>
        <strain evidence="3">G3</strain>
    </source>
</reference>
<proteinExistence type="predicted"/>
<sequence length="597" mass="69557">MSSLWGKFSNFITNLEKTIDNDFESREASVITPTPSASKEILEGYSSSSEEEETIHEEQTNQDEHVDDDNKKQELIAKIKAVEEELEKQQNEAQKHQTVIDQIGAAGASLLEEFDTRQQKLQALFDKLMLNEKSIQSEIDDVSQADELLSSVQAQHSKAKRLVDEYKLELDQRKMAYDDLLYDQKKVDESIADFENNIAELQEEKQELEQKTKSFVERSTEKENKIEKLQQTVNELSANATSVANTAASFKEKQKNLFSKKENLENQRTDILNKINEAEMMQETEKRKKVENKIQAMKIFTQNQLKRFDDEILELNVQTETLHNEIKTKDIQFEKDKQNLESQITQAEVEHEQLKITLDDKKASNPRTLLSLQTKLETLKSVYESTEKVQSETINRLKSDLVEVQVKNESINDQIEDLEKEIAKLNEERKSSKNLIDEQKSQKEEYENNLSKLNDEIISVKTRVSSIQDEYKKLQNELERKNAEKSKLEEQKILREKKFNEQKQALKEKLENYNAQINAKTVESPFVKWRSLCEKCANYDKEIEKLKIDIKQSSGLDRIFADTIDTLATKQDELEICRRTIAREKECFKQKVTELMN</sequence>
<evidence type="ECO:0000313" key="3">
    <source>
        <dbReference type="EMBL" id="EAX94990.1"/>
    </source>
</evidence>
<protein>
    <submittedName>
        <fullName evidence="3">Uncharacterized protein</fullName>
    </submittedName>
</protein>
<dbReference type="VEuPathDB" id="TrichDB:TVAG_048680"/>
<feature type="compositionally biased region" description="Basic and acidic residues" evidence="2">
    <location>
        <begin position="56"/>
        <end position="72"/>
    </location>
</feature>
<feature type="coiled-coil region" evidence="1">
    <location>
        <begin position="149"/>
        <end position="293"/>
    </location>
</feature>
<dbReference type="Proteomes" id="UP000001542">
    <property type="component" value="Unassembled WGS sequence"/>
</dbReference>
<name>A2FJC9_TRIV3</name>
<accession>A2FJC9</accession>
<dbReference type="InParanoid" id="A2FJC9"/>
<evidence type="ECO:0000256" key="2">
    <source>
        <dbReference type="SAM" id="MobiDB-lite"/>
    </source>
</evidence>
<feature type="region of interest" description="Disordered" evidence="2">
    <location>
        <begin position="22"/>
        <end position="72"/>
    </location>
</feature>
<dbReference type="OMA" id="INEYEYT"/>